<dbReference type="AlphaFoldDB" id="A0A9X0CWE0"/>
<dbReference type="PANTHER" id="PTHR43762:SF1">
    <property type="entry name" value="D-ARABINONO-1,4-LACTONE OXIDASE"/>
    <property type="match status" value="1"/>
</dbReference>
<dbReference type="OrthoDB" id="610608at2759"/>
<dbReference type="GO" id="GO:0003885">
    <property type="term" value="F:D-arabinono-1,4-lactone oxidase activity"/>
    <property type="evidence" value="ECO:0007669"/>
    <property type="project" value="InterPro"/>
</dbReference>
<keyword evidence="4" id="KW-1185">Reference proteome</keyword>
<evidence type="ECO:0000313" key="4">
    <source>
        <dbReference type="Proteomes" id="UP001163046"/>
    </source>
</evidence>
<reference evidence="3" key="1">
    <citation type="submission" date="2023-01" db="EMBL/GenBank/DDBJ databases">
        <title>Genome assembly of the deep-sea coral Lophelia pertusa.</title>
        <authorList>
            <person name="Herrera S."/>
            <person name="Cordes E."/>
        </authorList>
    </citation>
    <scope>NUCLEOTIDE SEQUENCE</scope>
    <source>
        <strain evidence="3">USNM1676648</strain>
        <tissue evidence="3">Polyp</tissue>
    </source>
</reference>
<sequence length="113" mass="13073">MRIVPFLPGAFGIEEYHKTIEDKLFEKYKARPHWSKNHNLTTGRVIALYPELEQWKEVFRLFNATGIFCNEFTHNMGFDTCIAELVNLRGATRIGIENDGLTEEDVITIEPSK</sequence>
<keyword evidence="1" id="KW-0560">Oxidoreductase</keyword>
<accession>A0A9X0CWE0</accession>
<dbReference type="InterPro" id="IPR007173">
    <property type="entry name" value="ALO_C"/>
</dbReference>
<dbReference type="Pfam" id="PF04030">
    <property type="entry name" value="ALO"/>
    <property type="match status" value="1"/>
</dbReference>
<dbReference type="GO" id="GO:0016020">
    <property type="term" value="C:membrane"/>
    <property type="evidence" value="ECO:0007669"/>
    <property type="project" value="InterPro"/>
</dbReference>
<dbReference type="Gene3D" id="3.30.70.2520">
    <property type="match status" value="1"/>
</dbReference>
<evidence type="ECO:0000259" key="2">
    <source>
        <dbReference type="Pfam" id="PF04030"/>
    </source>
</evidence>
<evidence type="ECO:0000313" key="3">
    <source>
        <dbReference type="EMBL" id="KAJ7376828.1"/>
    </source>
</evidence>
<organism evidence="3 4">
    <name type="scientific">Desmophyllum pertusum</name>
    <dbReference type="NCBI Taxonomy" id="174260"/>
    <lineage>
        <taxon>Eukaryota</taxon>
        <taxon>Metazoa</taxon>
        <taxon>Cnidaria</taxon>
        <taxon>Anthozoa</taxon>
        <taxon>Hexacorallia</taxon>
        <taxon>Scleractinia</taxon>
        <taxon>Caryophylliina</taxon>
        <taxon>Caryophylliidae</taxon>
        <taxon>Desmophyllum</taxon>
    </lineage>
</organism>
<feature type="domain" description="D-arabinono-1,4-lactone oxidase C-terminal" evidence="2">
    <location>
        <begin position="13"/>
        <end position="75"/>
    </location>
</feature>
<name>A0A9X0CWE0_9CNID</name>
<dbReference type="EMBL" id="MU826389">
    <property type="protein sequence ID" value="KAJ7376828.1"/>
    <property type="molecule type" value="Genomic_DNA"/>
</dbReference>
<dbReference type="PANTHER" id="PTHR43762">
    <property type="entry name" value="L-GULONOLACTONE OXIDASE"/>
    <property type="match status" value="1"/>
</dbReference>
<protein>
    <recommendedName>
        <fullName evidence="2">D-arabinono-1,4-lactone oxidase C-terminal domain-containing protein</fullName>
    </recommendedName>
</protein>
<dbReference type="InterPro" id="IPR010031">
    <property type="entry name" value="FAD_lactone_oxidase-like"/>
</dbReference>
<gene>
    <name evidence="3" type="ORF">OS493_032294</name>
</gene>
<evidence type="ECO:0000256" key="1">
    <source>
        <dbReference type="ARBA" id="ARBA00023002"/>
    </source>
</evidence>
<comment type="caution">
    <text evidence="3">The sequence shown here is derived from an EMBL/GenBank/DDBJ whole genome shotgun (WGS) entry which is preliminary data.</text>
</comment>
<dbReference type="Proteomes" id="UP001163046">
    <property type="component" value="Unassembled WGS sequence"/>
</dbReference>
<proteinExistence type="predicted"/>